<feature type="domain" description="DUF3502" evidence="3">
    <location>
        <begin position="441"/>
        <end position="505"/>
    </location>
</feature>
<name>A0ABS9CLU1_9FIRM</name>
<reference evidence="4 5" key="1">
    <citation type="submission" date="2020-12" db="EMBL/GenBank/DDBJ databases">
        <title>Whole genome sequences of gut porcine anaerobes.</title>
        <authorList>
            <person name="Kubasova T."/>
            <person name="Jahodarova E."/>
            <person name="Rychlik I."/>
        </authorList>
    </citation>
    <scope>NUCLEOTIDE SEQUENCE [LARGE SCALE GENOMIC DNA]</scope>
    <source>
        <strain evidence="4 5">An867</strain>
    </source>
</reference>
<gene>
    <name evidence="4" type="ORF">JQM67_05335</name>
</gene>
<accession>A0ABS9CLU1</accession>
<protein>
    <submittedName>
        <fullName evidence="4">ABC transporter substrate-binding protein</fullName>
    </submittedName>
</protein>
<keyword evidence="5" id="KW-1185">Reference proteome</keyword>
<dbReference type="Gene3D" id="3.40.190.10">
    <property type="entry name" value="Periplasmic binding protein-like II"/>
    <property type="match status" value="2"/>
</dbReference>
<dbReference type="Pfam" id="PF12010">
    <property type="entry name" value="DUF3502"/>
    <property type="match status" value="1"/>
</dbReference>
<dbReference type="Proteomes" id="UP001299220">
    <property type="component" value="Unassembled WGS sequence"/>
</dbReference>
<dbReference type="PROSITE" id="PS51257">
    <property type="entry name" value="PROKAR_LIPOPROTEIN"/>
    <property type="match status" value="1"/>
</dbReference>
<sequence>MKNTKKLLALVLALALVITAFAGCAGGGSGSSTSSTGGSTGGDGKLDTSKEVEIVMYFISDRPAKQDDVDAYMNEIFKEKLNCTLKENWIAWSDYANKYPLLWSSGEVFDLAYTATWLGFTNYAAKGAFMELDELWPTYAPNNWAMTSEAAKTQATFDGHLICIPTLLATYSAYGPYYRTVFEDGAVTYEGEVTNFEEYEAYMEWVQENTSITQPYQLYSSGLEADDMFYGYKGRYNIRGTAWLSVDPYADTFTLVPNYDNEYTMEYLEMTSRWCEKGFWSKSALSDTDSTKCQNGIAATGIHNVDTYQGRYIDKPEWGWKYTNFVEDVSNLPFTQDACVVSTTSKNPERALALYDLITTDETAYRAFQYGIEGTSYEVIDGQVKMINTDNYGGTGMWAGRTSGLNLPSYGAPEDITTMKADWDAYIEKTGNHQSQYLSAWLPDTTSIETEYAACTNVIQQYWWPLECGFVEDIEAGLAEYKAQMQAAGADKVIETLQKQLDDFCASHPQG</sequence>
<feature type="signal peptide" evidence="2">
    <location>
        <begin position="1"/>
        <end position="22"/>
    </location>
</feature>
<evidence type="ECO:0000256" key="2">
    <source>
        <dbReference type="SAM" id="SignalP"/>
    </source>
</evidence>
<evidence type="ECO:0000313" key="4">
    <source>
        <dbReference type="EMBL" id="MCF2652019.1"/>
    </source>
</evidence>
<dbReference type="SUPFAM" id="SSF53850">
    <property type="entry name" value="Periplasmic binding protein-like II"/>
    <property type="match status" value="1"/>
</dbReference>
<dbReference type="RefSeq" id="WP_235323042.1">
    <property type="nucleotide sequence ID" value="NZ_JAFBIT010000001.1"/>
</dbReference>
<keyword evidence="2" id="KW-0732">Signal</keyword>
<evidence type="ECO:0000259" key="3">
    <source>
        <dbReference type="Pfam" id="PF12010"/>
    </source>
</evidence>
<evidence type="ECO:0000256" key="1">
    <source>
        <dbReference type="SAM" id="MobiDB-lite"/>
    </source>
</evidence>
<feature type="region of interest" description="Disordered" evidence="1">
    <location>
        <begin position="26"/>
        <end position="46"/>
    </location>
</feature>
<evidence type="ECO:0000313" key="5">
    <source>
        <dbReference type="Proteomes" id="UP001299220"/>
    </source>
</evidence>
<comment type="caution">
    <text evidence="4">The sequence shown here is derived from an EMBL/GenBank/DDBJ whole genome shotgun (WGS) entry which is preliminary data.</text>
</comment>
<dbReference type="InterPro" id="IPR022627">
    <property type="entry name" value="DUF3502"/>
</dbReference>
<feature type="chain" id="PRO_5046427187" evidence="2">
    <location>
        <begin position="23"/>
        <end position="511"/>
    </location>
</feature>
<organism evidence="4 5">
    <name type="scientific">Anaeromassilibacillus senegalensis</name>
    <dbReference type="NCBI Taxonomy" id="1673717"/>
    <lineage>
        <taxon>Bacteria</taxon>
        <taxon>Bacillati</taxon>
        <taxon>Bacillota</taxon>
        <taxon>Clostridia</taxon>
        <taxon>Eubacteriales</taxon>
        <taxon>Acutalibacteraceae</taxon>
        <taxon>Anaeromassilibacillus</taxon>
    </lineage>
</organism>
<proteinExistence type="predicted"/>
<dbReference type="EMBL" id="JAFBIT010000001">
    <property type="protein sequence ID" value="MCF2652019.1"/>
    <property type="molecule type" value="Genomic_DNA"/>
</dbReference>